<keyword evidence="2" id="KW-1185">Reference proteome</keyword>
<organism evidence="1 2">
    <name type="scientific">Chryseobacterium antibioticum</name>
    <dbReference type="NCBI Taxonomy" id="2728847"/>
    <lineage>
        <taxon>Bacteria</taxon>
        <taxon>Pseudomonadati</taxon>
        <taxon>Bacteroidota</taxon>
        <taxon>Flavobacteriia</taxon>
        <taxon>Flavobacteriales</taxon>
        <taxon>Weeksellaceae</taxon>
        <taxon>Chryseobacterium group</taxon>
        <taxon>Chryseobacterium</taxon>
    </lineage>
</organism>
<comment type="caution">
    <text evidence="1">The sequence shown here is derived from an EMBL/GenBank/DDBJ whole genome shotgun (WGS) entry which is preliminary data.</text>
</comment>
<evidence type="ECO:0000313" key="2">
    <source>
        <dbReference type="Proteomes" id="UP000544054"/>
    </source>
</evidence>
<reference evidence="1 2" key="1">
    <citation type="submission" date="2020-04" db="EMBL/GenBank/DDBJ databases">
        <title>Chryseobacterium sp. RP-3-3 sp. nov., isolated from Jeju soil.</title>
        <authorList>
            <person name="Dahal R.H."/>
        </authorList>
    </citation>
    <scope>NUCLEOTIDE SEQUENCE [LARGE SCALE GENOMIC DNA]</scope>
    <source>
        <strain evidence="1 2">RP-3-3</strain>
    </source>
</reference>
<proteinExistence type="predicted"/>
<name>A0A7Y0AS94_9FLAO</name>
<dbReference type="InterPro" id="IPR010272">
    <property type="entry name" value="T6SS_TssF"/>
</dbReference>
<dbReference type="AlphaFoldDB" id="A0A7Y0AS94"/>
<gene>
    <name evidence="1" type="ORF">HHL23_21935</name>
</gene>
<dbReference type="Proteomes" id="UP000544054">
    <property type="component" value="Unassembled WGS sequence"/>
</dbReference>
<accession>A0A7Y0AS94</accession>
<dbReference type="Pfam" id="PF05947">
    <property type="entry name" value="T6SS_TssF"/>
    <property type="match status" value="1"/>
</dbReference>
<sequence>MNLDQSIYSKESVKARMLQNATKVWGLKSPQSLDPFVKLLIDAFSTEVFKANNEIQTVNARILEKLAKLLTPSIYTHPIPAHAVAFTLPYESSEVLLEHTEFFFRKQMTSTVKSESDKQLNIPFTPVGNVRINKVQTAVMFVGNTCYSVDERLNKIPVARFQGKPEDYRKITIGVDVSKYTSENFPKYMSVFCSNPAFEHMDFVYKLLPYITVTSNGNPLFVREGLSYLTNSQPEGYEQMFKEQSIRNKAIEDIKSIYRHKFIEITGLSDSLFSEPGKLPQNLDFLDGKEDIKKQIGDKRYLWLTFEFPPQFSAEILDNFSFVMNAFPIYNRGWKKTEYSLDIMGNNIPLVTDEGEHFLYVDEVQDGDGRRYTEIPFTPADDLKKGLYTVRKGGMERFTNRNAVDMIANVLELTRDEIAAFSLLNRDNVKGVLSEMSDKMKTMVQKVNNAKRNIRQELNYVIMEPVEKTDHTYASFWITHCTLANHMRPGTELSNQLKSQTVVLLTETIGGSEEQKGTDSIQAYKYALTTRDKIISLEDVKNYCRMVLKDEVKEVRVKRGTMISNRPKEGFVRTVEVEIIPMNYSFYGRAYWENMANILRNQIISKAIDGIEYVVKISNEDVDLDEIKTITPKL</sequence>
<evidence type="ECO:0000313" key="1">
    <source>
        <dbReference type="EMBL" id="NML72422.1"/>
    </source>
</evidence>
<dbReference type="EMBL" id="JABBGI010000053">
    <property type="protein sequence ID" value="NML72422.1"/>
    <property type="molecule type" value="Genomic_DNA"/>
</dbReference>
<protein>
    <submittedName>
        <fullName evidence="1">Uncharacterized protein</fullName>
    </submittedName>
</protein>
<dbReference type="RefSeq" id="WP_169236873.1">
    <property type="nucleotide sequence ID" value="NZ_JABBGI010000053.1"/>
</dbReference>